<name>A0A1Y2F6X4_PROLT</name>
<dbReference type="GO" id="GO:0080008">
    <property type="term" value="C:Cul4-RING E3 ubiquitin ligase complex"/>
    <property type="evidence" value="ECO:0007669"/>
    <property type="project" value="TreeGrafter"/>
</dbReference>
<dbReference type="Proteomes" id="UP000193685">
    <property type="component" value="Unassembled WGS sequence"/>
</dbReference>
<dbReference type="PANTHER" id="PTHR44472">
    <property type="entry name" value="DDB1- AND CUL4-ASSOCIATED FACTOR 4-RELATED"/>
    <property type="match status" value="1"/>
</dbReference>
<reference evidence="4 5" key="1">
    <citation type="submission" date="2016-07" db="EMBL/GenBank/DDBJ databases">
        <title>Pervasive Adenine N6-methylation of Active Genes in Fungi.</title>
        <authorList>
            <consortium name="DOE Joint Genome Institute"/>
            <person name="Mondo S.J."/>
            <person name="Dannebaum R.O."/>
            <person name="Kuo R.C."/>
            <person name="Labutti K."/>
            <person name="Haridas S."/>
            <person name="Kuo A."/>
            <person name="Salamov A."/>
            <person name="Ahrendt S.R."/>
            <person name="Lipzen A."/>
            <person name="Sullivan W."/>
            <person name="Andreopoulos W.B."/>
            <person name="Clum A."/>
            <person name="Lindquist E."/>
            <person name="Daum C."/>
            <person name="Ramamoorthy G.K."/>
            <person name="Gryganskyi A."/>
            <person name="Culley D."/>
            <person name="Magnuson J.K."/>
            <person name="James T.Y."/>
            <person name="O'Malley M.A."/>
            <person name="Stajich J.E."/>
            <person name="Spatafora J.W."/>
            <person name="Visel A."/>
            <person name="Grigoriev I.V."/>
        </authorList>
    </citation>
    <scope>NUCLEOTIDE SEQUENCE [LARGE SCALE GENOMIC DNA]</scope>
    <source>
        <strain evidence="4 5">12-1054</strain>
    </source>
</reference>
<evidence type="ECO:0008006" key="6">
    <source>
        <dbReference type="Google" id="ProtNLM"/>
    </source>
</evidence>
<dbReference type="Gene3D" id="2.130.10.10">
    <property type="entry name" value="YVTN repeat-like/Quinoprotein amine dehydrogenase"/>
    <property type="match status" value="1"/>
</dbReference>
<dbReference type="PANTHER" id="PTHR44472:SF1">
    <property type="entry name" value="DDB1 AND CUL4 ASSOCIATED FACTOR 4"/>
    <property type="match status" value="1"/>
</dbReference>
<organism evidence="4 5">
    <name type="scientific">Protomyces lactucae-debilis</name>
    <dbReference type="NCBI Taxonomy" id="2754530"/>
    <lineage>
        <taxon>Eukaryota</taxon>
        <taxon>Fungi</taxon>
        <taxon>Dikarya</taxon>
        <taxon>Ascomycota</taxon>
        <taxon>Taphrinomycotina</taxon>
        <taxon>Taphrinomycetes</taxon>
        <taxon>Taphrinales</taxon>
        <taxon>Protomycetaceae</taxon>
        <taxon>Protomyces</taxon>
    </lineage>
</organism>
<dbReference type="RefSeq" id="XP_040723556.1">
    <property type="nucleotide sequence ID" value="XM_040865932.1"/>
</dbReference>
<evidence type="ECO:0000256" key="2">
    <source>
        <dbReference type="ARBA" id="ARBA00022737"/>
    </source>
</evidence>
<gene>
    <name evidence="4" type="ORF">BCR37DRAFT_111976</name>
</gene>
<evidence type="ECO:0000256" key="3">
    <source>
        <dbReference type="SAM" id="MobiDB-lite"/>
    </source>
</evidence>
<evidence type="ECO:0000313" key="4">
    <source>
        <dbReference type="EMBL" id="ORY78675.1"/>
    </source>
</evidence>
<dbReference type="InterPro" id="IPR015943">
    <property type="entry name" value="WD40/YVTN_repeat-like_dom_sf"/>
</dbReference>
<sequence>MLPKDIPGYYYDAERNRYFKLAHASLGRPSTQVSSSQHAENASSTGGSTAHTYSNVIKAKRQKVEEKRMNKETQTLQIGHSYQVLHGGLPSRSWRQSPVGSLLARQAGNSGTQNDTWPRSIKDVISNKHATPYNLPAGQNRVPFRFFGCSSHAVFAFGPAIATCAINPIGETSSWEPRVHNRFDDHYTSLVTSGDGTRWAGSSRCSSDPSVVALFTGRLHGGVTQIQVKQADGHVEAGAFSPDSRTLCFAGSVLYVLPIDRTGDFNASIAPKPLKKDVLDVQFLDNNVLALGRRSGALDLVDLRMPLGPLNITKRLYQPRGICKIKILGNGHQILAAGLQDLALFDLRLGAKSYITYAGGAQHEDPRDVQIALMADDKRIMSLQRRTGLKLWSIDGTLLDRRTIPGTPSSLEVFPEDSTKCMTVDGESAHVFSLDFHKLG</sequence>
<comment type="caution">
    <text evidence="4">The sequence shown here is derived from an EMBL/GenBank/DDBJ whole genome shotgun (WGS) entry which is preliminary data.</text>
</comment>
<keyword evidence="1" id="KW-0853">WD repeat</keyword>
<keyword evidence="5" id="KW-1185">Reference proteome</keyword>
<evidence type="ECO:0000313" key="5">
    <source>
        <dbReference type="Proteomes" id="UP000193685"/>
    </source>
</evidence>
<dbReference type="OrthoDB" id="128867at2759"/>
<proteinExistence type="predicted"/>
<protein>
    <recommendedName>
        <fullName evidence="6">WD40-repeat-containing domain protein</fullName>
    </recommendedName>
</protein>
<accession>A0A1Y2F6X4</accession>
<dbReference type="InterPro" id="IPR052254">
    <property type="entry name" value="CUL4-DDB1_E3_ligase_receptor"/>
</dbReference>
<dbReference type="STRING" id="56484.A0A1Y2F6X4"/>
<dbReference type="AlphaFoldDB" id="A0A1Y2F6X4"/>
<feature type="region of interest" description="Disordered" evidence="3">
    <location>
        <begin position="30"/>
        <end position="54"/>
    </location>
</feature>
<keyword evidence="2" id="KW-0677">Repeat</keyword>
<dbReference type="EMBL" id="MCFI01000017">
    <property type="protein sequence ID" value="ORY78675.1"/>
    <property type="molecule type" value="Genomic_DNA"/>
</dbReference>
<evidence type="ECO:0000256" key="1">
    <source>
        <dbReference type="ARBA" id="ARBA00022574"/>
    </source>
</evidence>
<dbReference type="GeneID" id="63782531"/>
<dbReference type="SUPFAM" id="SSF69322">
    <property type="entry name" value="Tricorn protease domain 2"/>
    <property type="match status" value="1"/>
</dbReference>